<dbReference type="RefSeq" id="YP_010061764.1">
    <property type="nucleotide sequence ID" value="NC_054786.1"/>
</dbReference>
<keyword evidence="2" id="KW-1185">Reference proteome</keyword>
<accession>A0A482JEN0</accession>
<dbReference type="KEGG" id="vg:64871381"/>
<dbReference type="Proteomes" id="UP000294688">
    <property type="component" value="Segment"/>
</dbReference>
<sequence length="82" mass="9495">MTASLAERPIKERRSALADFSEKLVRNRGYWFSWPKPLPRAHQQYCCVSNVKTGKLKDFPEGDFEAKREGNTVYVRYIGEAV</sequence>
<dbReference type="EMBL" id="MK494113">
    <property type="protein sequence ID" value="QBP31085.1"/>
    <property type="molecule type" value="Genomic_DNA"/>
</dbReference>
<reference evidence="1 2" key="1">
    <citation type="submission" date="2019-02" db="EMBL/GenBank/DDBJ databases">
        <authorList>
            <person name="Borges K.M."/>
            <person name="Daniels K.G."/>
            <person name="Guerrette L.R."/>
            <person name="Hannigan S.R."/>
            <person name="Hodsdon B.M."/>
            <person name="Krystek B.N."/>
            <person name="Paluszek M.C."/>
            <person name="Pettit J.E."/>
            <person name="Riccardi S.G."/>
            <person name="Rossignol A."/>
            <person name="Verrell S.C."/>
            <person name="Divens A.M."/>
            <person name="Garlena R.A."/>
            <person name="Russell D.A."/>
            <person name="Pope W.H."/>
            <person name="Jacobs-Sera D."/>
            <person name="Hatfull G.F."/>
        </authorList>
    </citation>
    <scope>NUCLEOTIDE SEQUENCE [LARGE SCALE GENOMIC DNA]</scope>
</reference>
<proteinExistence type="predicted"/>
<name>A0A482JEN0_9CAUD</name>
<dbReference type="GeneID" id="64871381"/>
<organism evidence="1 2">
    <name type="scientific">Mycobacterium phage Refuge</name>
    <dbReference type="NCBI Taxonomy" id="2517967"/>
    <lineage>
        <taxon>Viruses</taxon>
        <taxon>Duplodnaviria</taxon>
        <taxon>Heunggongvirae</taxon>
        <taxon>Uroviricota</taxon>
        <taxon>Caudoviricetes</taxon>
        <taxon>Refugevirus</taxon>
        <taxon>Refugevirus refuge</taxon>
    </lineage>
</organism>
<evidence type="ECO:0000313" key="2">
    <source>
        <dbReference type="Proteomes" id="UP000294688"/>
    </source>
</evidence>
<gene>
    <name evidence="1" type="primary">67</name>
    <name evidence="1" type="ORF">SEA_REFUGE_67</name>
</gene>
<evidence type="ECO:0000313" key="1">
    <source>
        <dbReference type="EMBL" id="QBP31085.1"/>
    </source>
</evidence>
<protein>
    <submittedName>
        <fullName evidence="1">Uncharacterized protein</fullName>
    </submittedName>
</protein>